<dbReference type="InterPro" id="IPR003661">
    <property type="entry name" value="HisK_dim/P_dom"/>
</dbReference>
<dbReference type="AlphaFoldDB" id="A0A2S0UQE9"/>
<evidence type="ECO:0000256" key="2">
    <source>
        <dbReference type="ARBA" id="ARBA00004370"/>
    </source>
</evidence>
<dbReference type="Gene3D" id="3.30.565.10">
    <property type="entry name" value="Histidine kinase-like ATPase, C-terminal domain"/>
    <property type="match status" value="1"/>
</dbReference>
<dbReference type="EMBL" id="CP028918">
    <property type="protein sequence ID" value="AWB50012.1"/>
    <property type="molecule type" value="Genomic_DNA"/>
</dbReference>
<dbReference type="SMART" id="SM00086">
    <property type="entry name" value="PAC"/>
    <property type="match status" value="2"/>
</dbReference>
<dbReference type="PANTHER" id="PTHR43047">
    <property type="entry name" value="TWO-COMPONENT HISTIDINE PROTEIN KINASE"/>
    <property type="match status" value="1"/>
</dbReference>
<evidence type="ECO:0000259" key="17">
    <source>
        <dbReference type="PROSITE" id="PS50113"/>
    </source>
</evidence>
<keyword evidence="11" id="KW-0902">Two-component regulatory system</keyword>
<dbReference type="PROSITE" id="PS50112">
    <property type="entry name" value="PAS"/>
    <property type="match status" value="1"/>
</dbReference>
<dbReference type="InterPro" id="IPR011006">
    <property type="entry name" value="CheY-like_superfamily"/>
</dbReference>
<evidence type="ECO:0000256" key="12">
    <source>
        <dbReference type="ARBA" id="ARBA00023136"/>
    </source>
</evidence>
<dbReference type="FunFam" id="3.30.565.10:FF:000010">
    <property type="entry name" value="Sensor histidine kinase RcsC"/>
    <property type="match status" value="1"/>
</dbReference>
<dbReference type="SUPFAM" id="SSF55874">
    <property type="entry name" value="ATPase domain of HSP90 chaperone/DNA topoisomerase II/histidine kinase"/>
    <property type="match status" value="1"/>
</dbReference>
<dbReference type="GO" id="GO:0000155">
    <property type="term" value="F:phosphorelay sensor kinase activity"/>
    <property type="evidence" value="ECO:0007669"/>
    <property type="project" value="InterPro"/>
</dbReference>
<dbReference type="InterPro" id="IPR036097">
    <property type="entry name" value="HisK_dim/P_sf"/>
</dbReference>
<dbReference type="NCBIfam" id="TIGR00229">
    <property type="entry name" value="sensory_box"/>
    <property type="match status" value="1"/>
</dbReference>
<sequence>MVSQRSALSDRKGSCECSDTVAPAGWDGQFDHAGPARTTCYSDMPQWLAKTPPRIRHESGTESAVRSANRPIRMVRLSHAEELMDIPVAFEPEDGRAVESLVSDQGIPQSGPMDAVSRDLLAARAERDAAEAHLLGIIEGAEVGTFELNLATNALRVGGRWAAMLGRDAEANNVFEFLDFRDLVHPDDQPNIPMPGTALPDNDDGFMELEFRMRHDAGHWVWILSRSRVTARDAEGRPIATAGVHLDVSDRKRLEQENRASRAYLTEVMDTSIAALAVLDEAGRITYANLEAERILGLSRPDMRGRAYNDPVWRVERVAGGPLPDEELPFRQATRTGGTVRDIRFAIHWPDGTRRVLSANAVPLSHADGQRQVVVSFSDITEQLAATARLEEARLRAEEVSRAKTVFLANMSHEIRTPLNGVLGMAEVLDAVVTVPEQRQMIATIRRSGETLLTVLNSVLDMSKIEAGKMELEAVPLLVSEIVAQAEAVYSVQAEEKGLEFEVFAHAGADRPRLGDPHRIAQVLSNLLSNAIKFTESGGVVVKVSMKPGRPVTFDISDTGVGMSEAQLARVFDSFEQADGSMTRRFGGTGLGLSIVRELVELMGGQITVTSTPGTGTRVKVTLPLAEAAEAPRARDEVEAEPDISVLAGRRLLVADDNVTNRMVLAEMLAHTGAVISLVENGQEAVSAWRKAEAAGQAFDVLLLDITMPVQDGLSALMEIRRIEAARGGAKVPAVAVTANAMPNQVADYIMGGFDTHLAKPFKRKDLLHAVRSLLLV</sequence>
<dbReference type="CDD" id="cd17546">
    <property type="entry name" value="REC_hyHK_CKI1_RcsC-like"/>
    <property type="match status" value="1"/>
</dbReference>
<dbReference type="PROSITE" id="PS50110">
    <property type="entry name" value="RESPONSE_REGULATORY"/>
    <property type="match status" value="1"/>
</dbReference>
<keyword evidence="5" id="KW-0808">Transferase</keyword>
<dbReference type="Pfam" id="PF08448">
    <property type="entry name" value="PAS_4"/>
    <property type="match status" value="1"/>
</dbReference>
<dbReference type="Gene3D" id="3.40.50.2300">
    <property type="match status" value="1"/>
</dbReference>
<dbReference type="CDD" id="cd16922">
    <property type="entry name" value="HATPase_EvgS-ArcB-TorS-like"/>
    <property type="match status" value="1"/>
</dbReference>
<dbReference type="PROSITE" id="PS50113">
    <property type="entry name" value="PAC"/>
    <property type="match status" value="2"/>
</dbReference>
<dbReference type="Pfam" id="PF00072">
    <property type="entry name" value="Response_reg"/>
    <property type="match status" value="1"/>
</dbReference>
<evidence type="ECO:0000256" key="4">
    <source>
        <dbReference type="ARBA" id="ARBA00022553"/>
    </source>
</evidence>
<dbReference type="PANTHER" id="PTHR43047:SF64">
    <property type="entry name" value="HISTIDINE KINASE CONTAINING CHEY-HOMOLOGOUS RECEIVER DOMAIN AND PAS DOMAIN-RELATED"/>
    <property type="match status" value="1"/>
</dbReference>
<dbReference type="Pfam" id="PF08447">
    <property type="entry name" value="PAS_3"/>
    <property type="match status" value="1"/>
</dbReference>
<dbReference type="InterPro" id="IPR004358">
    <property type="entry name" value="Sig_transdc_His_kin-like_C"/>
</dbReference>
<feature type="domain" description="Histidine kinase" evidence="14">
    <location>
        <begin position="410"/>
        <end position="627"/>
    </location>
</feature>
<dbReference type="InterPro" id="IPR001610">
    <property type="entry name" value="PAC"/>
</dbReference>
<keyword evidence="9" id="KW-0067">ATP-binding</keyword>
<evidence type="ECO:0000313" key="18">
    <source>
        <dbReference type="EMBL" id="AWB50012.1"/>
    </source>
</evidence>
<evidence type="ECO:0000259" key="16">
    <source>
        <dbReference type="PROSITE" id="PS50112"/>
    </source>
</evidence>
<evidence type="ECO:0000256" key="7">
    <source>
        <dbReference type="ARBA" id="ARBA00022741"/>
    </source>
</evidence>
<dbReference type="InterPro" id="IPR001789">
    <property type="entry name" value="Sig_transdc_resp-reg_receiver"/>
</dbReference>
<dbReference type="InterPro" id="IPR000700">
    <property type="entry name" value="PAS-assoc_C"/>
</dbReference>
<evidence type="ECO:0000259" key="14">
    <source>
        <dbReference type="PROSITE" id="PS50109"/>
    </source>
</evidence>
<accession>A0A2S0UQE9</accession>
<evidence type="ECO:0000256" key="3">
    <source>
        <dbReference type="ARBA" id="ARBA00012438"/>
    </source>
</evidence>
<evidence type="ECO:0000259" key="15">
    <source>
        <dbReference type="PROSITE" id="PS50110"/>
    </source>
</evidence>
<feature type="domain" description="PAC" evidence="17">
    <location>
        <begin position="341"/>
        <end position="392"/>
    </location>
</feature>
<evidence type="ECO:0000256" key="8">
    <source>
        <dbReference type="ARBA" id="ARBA00022777"/>
    </source>
</evidence>
<gene>
    <name evidence="18" type="ORF">HYN69_17230</name>
</gene>
<dbReference type="InterPro" id="IPR013655">
    <property type="entry name" value="PAS_fold_3"/>
</dbReference>
<dbReference type="InterPro" id="IPR000014">
    <property type="entry name" value="PAS"/>
</dbReference>
<dbReference type="InterPro" id="IPR036890">
    <property type="entry name" value="HATPase_C_sf"/>
</dbReference>
<evidence type="ECO:0000256" key="13">
    <source>
        <dbReference type="PROSITE-ProRule" id="PRU00169"/>
    </source>
</evidence>
<feature type="domain" description="PAS" evidence="16">
    <location>
        <begin position="261"/>
        <end position="306"/>
    </location>
</feature>
<keyword evidence="10" id="KW-1133">Transmembrane helix</keyword>
<dbReference type="KEGG" id="geh:HYN69_17230"/>
<feature type="modified residue" description="4-aspartylphosphate" evidence="13">
    <location>
        <position position="705"/>
    </location>
</feature>
<dbReference type="PRINTS" id="PR00344">
    <property type="entry name" value="BCTRLSENSOR"/>
</dbReference>
<dbReference type="Gene3D" id="1.10.287.130">
    <property type="match status" value="1"/>
</dbReference>
<dbReference type="SUPFAM" id="SSF47384">
    <property type="entry name" value="Homodimeric domain of signal transducing histidine kinase"/>
    <property type="match status" value="1"/>
</dbReference>
<evidence type="ECO:0000256" key="5">
    <source>
        <dbReference type="ARBA" id="ARBA00022679"/>
    </source>
</evidence>
<comment type="subcellular location">
    <subcellularLocation>
        <location evidence="2">Membrane</location>
    </subcellularLocation>
</comment>
<reference evidence="18 19" key="1">
    <citation type="submission" date="2018-04" db="EMBL/GenBank/DDBJ databases">
        <title>Genome sequencing of Gemmobacter.</title>
        <authorList>
            <person name="Yi H."/>
            <person name="Baek M.-G."/>
        </authorList>
    </citation>
    <scope>NUCLEOTIDE SEQUENCE [LARGE SCALE GENOMIC DNA]</scope>
    <source>
        <strain evidence="18 19">HYN0069</strain>
    </source>
</reference>
<proteinExistence type="predicted"/>
<keyword evidence="7" id="KW-0547">Nucleotide-binding</keyword>
<keyword evidence="12" id="KW-0472">Membrane</keyword>
<protein>
    <recommendedName>
        <fullName evidence="3">histidine kinase</fullName>
        <ecNumber evidence="3">2.7.13.3</ecNumber>
    </recommendedName>
</protein>
<dbReference type="SUPFAM" id="SSF52172">
    <property type="entry name" value="CheY-like"/>
    <property type="match status" value="1"/>
</dbReference>
<dbReference type="CDD" id="cd00130">
    <property type="entry name" value="PAS"/>
    <property type="match status" value="1"/>
</dbReference>
<comment type="catalytic activity">
    <reaction evidence="1">
        <text>ATP + protein L-histidine = ADP + protein N-phospho-L-histidine.</text>
        <dbReference type="EC" id="2.7.13.3"/>
    </reaction>
</comment>
<dbReference type="Proteomes" id="UP000244496">
    <property type="component" value="Chromosome"/>
</dbReference>
<dbReference type="SMART" id="SM00388">
    <property type="entry name" value="HisKA"/>
    <property type="match status" value="1"/>
</dbReference>
<dbReference type="InterPro" id="IPR013656">
    <property type="entry name" value="PAS_4"/>
</dbReference>
<evidence type="ECO:0000256" key="10">
    <source>
        <dbReference type="ARBA" id="ARBA00022989"/>
    </source>
</evidence>
<keyword evidence="6" id="KW-0812">Transmembrane</keyword>
<keyword evidence="19" id="KW-1185">Reference proteome</keyword>
<dbReference type="SMART" id="SM00448">
    <property type="entry name" value="REC"/>
    <property type="match status" value="1"/>
</dbReference>
<dbReference type="EC" id="2.7.13.3" evidence="3"/>
<dbReference type="SMART" id="SM00387">
    <property type="entry name" value="HATPase_c"/>
    <property type="match status" value="1"/>
</dbReference>
<dbReference type="InterPro" id="IPR035965">
    <property type="entry name" value="PAS-like_dom_sf"/>
</dbReference>
<dbReference type="CDD" id="cd00082">
    <property type="entry name" value="HisKA"/>
    <property type="match status" value="1"/>
</dbReference>
<dbReference type="Pfam" id="PF00512">
    <property type="entry name" value="HisKA"/>
    <property type="match status" value="1"/>
</dbReference>
<dbReference type="SMART" id="SM00091">
    <property type="entry name" value="PAS"/>
    <property type="match status" value="2"/>
</dbReference>
<dbReference type="PROSITE" id="PS50109">
    <property type="entry name" value="HIS_KIN"/>
    <property type="match status" value="1"/>
</dbReference>
<keyword evidence="8" id="KW-0418">Kinase</keyword>
<dbReference type="GO" id="GO:0005524">
    <property type="term" value="F:ATP binding"/>
    <property type="evidence" value="ECO:0007669"/>
    <property type="project" value="UniProtKB-KW"/>
</dbReference>
<dbReference type="FunFam" id="1.10.287.130:FF:000004">
    <property type="entry name" value="Ethylene receptor 1"/>
    <property type="match status" value="1"/>
</dbReference>
<evidence type="ECO:0000313" key="19">
    <source>
        <dbReference type="Proteomes" id="UP000244496"/>
    </source>
</evidence>
<keyword evidence="4 13" id="KW-0597">Phosphoprotein</keyword>
<organism evidence="18 19">
    <name type="scientific">Paragemmobacter aquarius</name>
    <dbReference type="NCBI Taxonomy" id="2169400"/>
    <lineage>
        <taxon>Bacteria</taxon>
        <taxon>Pseudomonadati</taxon>
        <taxon>Pseudomonadota</taxon>
        <taxon>Alphaproteobacteria</taxon>
        <taxon>Rhodobacterales</taxon>
        <taxon>Paracoccaceae</taxon>
        <taxon>Paragemmobacter</taxon>
    </lineage>
</organism>
<dbReference type="Gene3D" id="3.30.450.20">
    <property type="entry name" value="PAS domain"/>
    <property type="match status" value="2"/>
</dbReference>
<evidence type="ECO:0000256" key="1">
    <source>
        <dbReference type="ARBA" id="ARBA00000085"/>
    </source>
</evidence>
<dbReference type="InterPro" id="IPR003594">
    <property type="entry name" value="HATPase_dom"/>
</dbReference>
<feature type="domain" description="Response regulatory" evidence="15">
    <location>
        <begin position="651"/>
        <end position="775"/>
    </location>
</feature>
<name>A0A2S0UQE9_9RHOB</name>
<dbReference type="Pfam" id="PF02518">
    <property type="entry name" value="HATPase_c"/>
    <property type="match status" value="1"/>
</dbReference>
<dbReference type="GO" id="GO:0016020">
    <property type="term" value="C:membrane"/>
    <property type="evidence" value="ECO:0007669"/>
    <property type="project" value="UniProtKB-SubCell"/>
</dbReference>
<dbReference type="SUPFAM" id="SSF55785">
    <property type="entry name" value="PYP-like sensor domain (PAS domain)"/>
    <property type="match status" value="2"/>
</dbReference>
<feature type="domain" description="PAC" evidence="17">
    <location>
        <begin position="207"/>
        <end position="260"/>
    </location>
</feature>
<evidence type="ECO:0000256" key="9">
    <source>
        <dbReference type="ARBA" id="ARBA00022840"/>
    </source>
</evidence>
<evidence type="ECO:0000256" key="6">
    <source>
        <dbReference type="ARBA" id="ARBA00022692"/>
    </source>
</evidence>
<evidence type="ECO:0000256" key="11">
    <source>
        <dbReference type="ARBA" id="ARBA00023012"/>
    </source>
</evidence>
<dbReference type="InterPro" id="IPR005467">
    <property type="entry name" value="His_kinase_dom"/>
</dbReference>